<organism evidence="1 2">
    <name type="scientific">Catharanthus roseus</name>
    <name type="common">Madagascar periwinkle</name>
    <name type="synonym">Vinca rosea</name>
    <dbReference type="NCBI Taxonomy" id="4058"/>
    <lineage>
        <taxon>Eukaryota</taxon>
        <taxon>Viridiplantae</taxon>
        <taxon>Streptophyta</taxon>
        <taxon>Embryophyta</taxon>
        <taxon>Tracheophyta</taxon>
        <taxon>Spermatophyta</taxon>
        <taxon>Magnoliopsida</taxon>
        <taxon>eudicotyledons</taxon>
        <taxon>Gunneridae</taxon>
        <taxon>Pentapetalae</taxon>
        <taxon>asterids</taxon>
        <taxon>lamiids</taxon>
        <taxon>Gentianales</taxon>
        <taxon>Apocynaceae</taxon>
        <taxon>Rauvolfioideae</taxon>
        <taxon>Vinceae</taxon>
        <taxon>Catharanthinae</taxon>
        <taxon>Catharanthus</taxon>
    </lineage>
</organism>
<dbReference type="EMBL" id="CM044702">
    <property type="protein sequence ID" value="KAI5678187.1"/>
    <property type="molecule type" value="Genomic_DNA"/>
</dbReference>
<protein>
    <submittedName>
        <fullName evidence="1">Uncharacterized protein</fullName>
    </submittedName>
</protein>
<comment type="caution">
    <text evidence="1">The sequence shown here is derived from an EMBL/GenBank/DDBJ whole genome shotgun (WGS) entry which is preliminary data.</text>
</comment>
<keyword evidence="2" id="KW-1185">Reference proteome</keyword>
<reference evidence="2" key="1">
    <citation type="journal article" date="2023" name="Nat. Plants">
        <title>Single-cell RNA sequencing provides a high-resolution roadmap for understanding the multicellular compartmentation of specialized metabolism.</title>
        <authorList>
            <person name="Sun S."/>
            <person name="Shen X."/>
            <person name="Li Y."/>
            <person name="Li Y."/>
            <person name="Wang S."/>
            <person name="Li R."/>
            <person name="Zhang H."/>
            <person name="Shen G."/>
            <person name="Guo B."/>
            <person name="Wei J."/>
            <person name="Xu J."/>
            <person name="St-Pierre B."/>
            <person name="Chen S."/>
            <person name="Sun C."/>
        </authorList>
    </citation>
    <scope>NUCLEOTIDE SEQUENCE [LARGE SCALE GENOMIC DNA]</scope>
</reference>
<evidence type="ECO:0000313" key="1">
    <source>
        <dbReference type="EMBL" id="KAI5678187.1"/>
    </source>
</evidence>
<dbReference type="Proteomes" id="UP001060085">
    <property type="component" value="Linkage Group LG02"/>
</dbReference>
<proteinExistence type="predicted"/>
<evidence type="ECO:0000313" key="2">
    <source>
        <dbReference type="Proteomes" id="UP001060085"/>
    </source>
</evidence>
<name>A0ACC0BZR5_CATRO</name>
<accession>A0ACC0BZR5</accession>
<gene>
    <name evidence="1" type="ORF">M9H77_09137</name>
</gene>
<sequence>MEEKKLQNGAVKAREVDSKQQAPVRKIWSRRSSISPEFFDYSIRIYNGKTSVRCNITEGKVGSKHRSLIAGMTFSGQDPFLSFKVRAFSSKNQRFTRAPVLQRGGRSARGVIPGVEMVKSVGFMQIHRPFPFRLNEWGGLEGAF</sequence>